<dbReference type="PROSITE" id="PS51366">
    <property type="entry name" value="MI"/>
    <property type="match status" value="1"/>
</dbReference>
<dbReference type="SMART" id="SM00543">
    <property type="entry name" value="MIF4G"/>
    <property type="match status" value="1"/>
</dbReference>
<dbReference type="EMBL" id="DF237071">
    <property type="protein sequence ID" value="GAQ82750.1"/>
    <property type="molecule type" value="Genomic_DNA"/>
</dbReference>
<sequence length="913" mass="99593">MAFRGKKGRPKQQSRSGPQLPSVLRKQIAAQTAEDGSGGSARRETSGGKLNHRERRKFEKDEKVRRRQQEQGVNGQRGQQQRGRKNVSGGRAQKDDARRPEVSKKRRRAVDAPRTKFEELLSMEKKAGGGAAAADIELERRLAKKLKLKDGKIKGPQDGFDVLLGGLKDYGGQEEEEGTDEESASESGGSEGSDEGEFGGLFGEASESDGSEGEADFDLDSDEEEEGKGEVAKKRKQSGSKGGKKEEADERSDGLVGDGEGASDGGASSKNPDDDLDQDLDTDSDHDLDQEEESGSESPGDEDLGPSPSGREESAEEEPIETDIFGRPKQGGPEGSAAVKYVPPHLRAAAQGPLSEEMVRLQRRIRGLLNRLTEANVESIASEMVLIFQAHARHSVMESIKEEILGSLISGPRGNDQYAAVFAAFIAGLAASVGVEIGANFLGALVVSFEEQYKRRDSLACRNLALVLAHLYNFQLLASPFLYEFLHHLLARFHELDVATIAHLLQACGLALRSDDPVRMKDFVLAVQRRTAQETAALVPLEAPEKKAKPLGDLGEKAAESFRAAAERVTSAAGGVTSAKEGADPGLSKRVRFMLDTITDTKNNRRRGDGEAPWQGRLRKWLGKNNVDAAQLRSVTLANALTPHKKGLWWLPPAAGTLEKSAADSAHFGGVVSGAIDGGAAEADRLLQLASKQRMNTDVRRSIFCIIMSGEDYVDAHEKLLRLKLPGKQDREILRVLVDCCMQERCFNKYYALLAARLCSQEHNHKFTLQYCVWDHFKQLPSMDLRRSANLARFLAGVIASFALSLSILKAVEFTDPQMDAKTVMHFRILLETLLLDSPRDVVVSAFGRIAGQPQLSALREGISLFFHQHLLRHQPIVQSKDRSSDDQMGLLLKRIKAAKKAMSSVGGAAAEL</sequence>
<accession>A0A1Y1HVU3</accession>
<feature type="region of interest" description="Disordered" evidence="4">
    <location>
        <begin position="1"/>
        <end position="338"/>
    </location>
</feature>
<feature type="compositionally biased region" description="Basic and acidic residues" evidence="4">
    <location>
        <begin position="92"/>
        <end position="127"/>
    </location>
</feature>
<feature type="compositionally biased region" description="Acidic residues" evidence="4">
    <location>
        <begin position="206"/>
        <end position="227"/>
    </location>
</feature>
<gene>
    <name evidence="7" type="ORF">KFL_001220190</name>
</gene>
<feature type="compositionally biased region" description="Acidic residues" evidence="4">
    <location>
        <begin position="274"/>
        <end position="304"/>
    </location>
</feature>
<dbReference type="PANTHER" id="PTHR18034:SF4">
    <property type="entry name" value="NUCLEOLAR MIF4G DOMAIN-CONTAINING PROTEIN 1"/>
    <property type="match status" value="1"/>
</dbReference>
<dbReference type="AlphaFoldDB" id="A0A1Y1HVU3"/>
<dbReference type="STRING" id="105231.A0A1Y1HVU3"/>
<dbReference type="PANTHER" id="PTHR18034">
    <property type="entry name" value="CELL CYCLE CONTROL PROTEIN CWF22-RELATED"/>
    <property type="match status" value="1"/>
</dbReference>
<dbReference type="InterPro" id="IPR003890">
    <property type="entry name" value="MIF4G-like_typ-3"/>
</dbReference>
<evidence type="ECO:0000313" key="7">
    <source>
        <dbReference type="EMBL" id="GAQ82750.1"/>
    </source>
</evidence>
<dbReference type="SMART" id="SM00544">
    <property type="entry name" value="MA3"/>
    <property type="match status" value="1"/>
</dbReference>
<dbReference type="InterPro" id="IPR050781">
    <property type="entry name" value="CWC22_splicing_factor"/>
</dbReference>
<keyword evidence="5" id="KW-0812">Transmembrane</keyword>
<comment type="subcellular location">
    <subcellularLocation>
        <location evidence="1">Nucleus</location>
        <location evidence="1">Nucleolus</location>
    </subcellularLocation>
</comment>
<dbReference type="Pfam" id="PF02854">
    <property type="entry name" value="MIF4G"/>
    <property type="match status" value="1"/>
</dbReference>
<protein>
    <submittedName>
        <fullName evidence="7">MIF4G-like domain containing protein</fullName>
    </submittedName>
</protein>
<dbReference type="SUPFAM" id="SSF48371">
    <property type="entry name" value="ARM repeat"/>
    <property type="match status" value="1"/>
</dbReference>
<organism evidence="7 8">
    <name type="scientific">Klebsormidium nitens</name>
    <name type="common">Green alga</name>
    <name type="synonym">Ulothrix nitens</name>
    <dbReference type="NCBI Taxonomy" id="105231"/>
    <lineage>
        <taxon>Eukaryota</taxon>
        <taxon>Viridiplantae</taxon>
        <taxon>Streptophyta</taxon>
        <taxon>Klebsormidiophyceae</taxon>
        <taxon>Klebsormidiales</taxon>
        <taxon>Klebsormidiaceae</taxon>
        <taxon>Klebsormidium</taxon>
    </lineage>
</organism>
<evidence type="ECO:0000256" key="5">
    <source>
        <dbReference type="SAM" id="Phobius"/>
    </source>
</evidence>
<dbReference type="Pfam" id="PF02847">
    <property type="entry name" value="MA3"/>
    <property type="match status" value="1"/>
</dbReference>
<keyword evidence="3" id="KW-0539">Nucleus</keyword>
<name>A0A1Y1HVU3_KLENI</name>
<keyword evidence="8" id="KW-1185">Reference proteome</keyword>
<feature type="transmembrane region" description="Helical" evidence="5">
    <location>
        <begin position="459"/>
        <end position="483"/>
    </location>
</feature>
<proteinExistence type="inferred from homology"/>
<dbReference type="Gene3D" id="1.25.40.180">
    <property type="match status" value="1"/>
</dbReference>
<feature type="compositionally biased region" description="Basic and acidic residues" evidence="4">
    <location>
        <begin position="56"/>
        <end position="69"/>
    </location>
</feature>
<feature type="compositionally biased region" description="Basic residues" evidence="4">
    <location>
        <begin position="1"/>
        <end position="12"/>
    </location>
</feature>
<dbReference type="GO" id="GO:0005730">
    <property type="term" value="C:nucleolus"/>
    <property type="evidence" value="ECO:0000318"/>
    <property type="project" value="GO_Central"/>
</dbReference>
<dbReference type="Proteomes" id="UP000054558">
    <property type="component" value="Unassembled WGS sequence"/>
</dbReference>
<feature type="compositionally biased region" description="Low complexity" evidence="4">
    <location>
        <begin position="70"/>
        <end position="81"/>
    </location>
</feature>
<dbReference type="OrthoDB" id="10260961at2759"/>
<reference evidence="7 8" key="1">
    <citation type="journal article" date="2014" name="Nat. Commun.">
        <title>Klebsormidium flaccidum genome reveals primary factors for plant terrestrial adaptation.</title>
        <authorList>
            <person name="Hori K."/>
            <person name="Maruyama F."/>
            <person name="Fujisawa T."/>
            <person name="Togashi T."/>
            <person name="Yamamoto N."/>
            <person name="Seo M."/>
            <person name="Sato S."/>
            <person name="Yamada T."/>
            <person name="Mori H."/>
            <person name="Tajima N."/>
            <person name="Moriyama T."/>
            <person name="Ikeuchi M."/>
            <person name="Watanabe M."/>
            <person name="Wada H."/>
            <person name="Kobayashi K."/>
            <person name="Saito M."/>
            <person name="Masuda T."/>
            <person name="Sasaki-Sekimoto Y."/>
            <person name="Mashiguchi K."/>
            <person name="Awai K."/>
            <person name="Shimojima M."/>
            <person name="Masuda S."/>
            <person name="Iwai M."/>
            <person name="Nobusawa T."/>
            <person name="Narise T."/>
            <person name="Kondo S."/>
            <person name="Saito H."/>
            <person name="Sato R."/>
            <person name="Murakawa M."/>
            <person name="Ihara Y."/>
            <person name="Oshima-Yamada Y."/>
            <person name="Ohtaka K."/>
            <person name="Satoh M."/>
            <person name="Sonobe K."/>
            <person name="Ishii M."/>
            <person name="Ohtani R."/>
            <person name="Kanamori-Sato M."/>
            <person name="Honoki R."/>
            <person name="Miyazaki D."/>
            <person name="Mochizuki H."/>
            <person name="Umetsu J."/>
            <person name="Higashi K."/>
            <person name="Shibata D."/>
            <person name="Kamiya Y."/>
            <person name="Sato N."/>
            <person name="Nakamura Y."/>
            <person name="Tabata S."/>
            <person name="Ida S."/>
            <person name="Kurokawa K."/>
            <person name="Ohta H."/>
        </authorList>
    </citation>
    <scope>NUCLEOTIDE SEQUENCE [LARGE SCALE GENOMIC DNA]</scope>
    <source>
        <strain evidence="7 8">NIES-2285</strain>
    </source>
</reference>
<evidence type="ECO:0000256" key="2">
    <source>
        <dbReference type="ARBA" id="ARBA00006856"/>
    </source>
</evidence>
<keyword evidence="5" id="KW-0472">Membrane</keyword>
<evidence type="ECO:0000256" key="3">
    <source>
        <dbReference type="ARBA" id="ARBA00023242"/>
    </source>
</evidence>
<feature type="transmembrane region" description="Helical" evidence="5">
    <location>
        <begin position="418"/>
        <end position="447"/>
    </location>
</feature>
<dbReference type="GO" id="GO:0042274">
    <property type="term" value="P:ribosomal small subunit biogenesis"/>
    <property type="evidence" value="ECO:0000318"/>
    <property type="project" value="GO_Central"/>
</dbReference>
<evidence type="ECO:0000256" key="1">
    <source>
        <dbReference type="ARBA" id="ARBA00004604"/>
    </source>
</evidence>
<dbReference type="OMA" id="FMVDILN"/>
<comment type="similarity">
    <text evidence="2">Belongs to the CWC22 family.</text>
</comment>
<evidence type="ECO:0000256" key="4">
    <source>
        <dbReference type="SAM" id="MobiDB-lite"/>
    </source>
</evidence>
<keyword evidence="5" id="KW-1133">Transmembrane helix</keyword>
<dbReference type="InterPro" id="IPR016024">
    <property type="entry name" value="ARM-type_fold"/>
</dbReference>
<feature type="compositionally biased region" description="Acidic residues" evidence="4">
    <location>
        <begin position="172"/>
        <end position="184"/>
    </location>
</feature>
<evidence type="ECO:0000259" key="6">
    <source>
        <dbReference type="PROSITE" id="PS51366"/>
    </source>
</evidence>
<feature type="domain" description="MI" evidence="6">
    <location>
        <begin position="698"/>
        <end position="814"/>
    </location>
</feature>
<feature type="compositionally biased region" description="Basic and acidic residues" evidence="4">
    <location>
        <begin position="243"/>
        <end position="253"/>
    </location>
</feature>
<evidence type="ECO:0000313" key="8">
    <source>
        <dbReference type="Proteomes" id="UP000054558"/>
    </source>
</evidence>
<dbReference type="InterPro" id="IPR003891">
    <property type="entry name" value="Initiation_fac_eIF4g_MI"/>
</dbReference>
<dbReference type="GO" id="GO:0003723">
    <property type="term" value="F:RNA binding"/>
    <property type="evidence" value="ECO:0000318"/>
    <property type="project" value="GO_Central"/>
</dbReference>